<sequence>MLSSIFERTPAELLHEIVLLDDFSDTGENHWDTFKKSLKLEEKLRRFGQLAGWPDKLRFFATDKREGLIRAKVLAARYAT</sequence>
<name>A0A914V9C5_9BILA</name>
<dbReference type="Proteomes" id="UP000887566">
    <property type="component" value="Unplaced"/>
</dbReference>
<dbReference type="InterPro" id="IPR029044">
    <property type="entry name" value="Nucleotide-diphossugar_trans"/>
</dbReference>
<protein>
    <submittedName>
        <fullName evidence="3">Uncharacterized protein</fullName>
    </submittedName>
</protein>
<proteinExistence type="predicted"/>
<dbReference type="GO" id="GO:0008593">
    <property type="term" value="P:regulation of Notch signaling pathway"/>
    <property type="evidence" value="ECO:0007669"/>
    <property type="project" value="TreeGrafter"/>
</dbReference>
<evidence type="ECO:0000313" key="3">
    <source>
        <dbReference type="WBParaSite" id="PSAMB.scaffold17037size1209.g37123.t1"/>
    </source>
</evidence>
<dbReference type="GO" id="GO:0006493">
    <property type="term" value="P:protein O-linked glycosylation"/>
    <property type="evidence" value="ECO:0007669"/>
    <property type="project" value="TreeGrafter"/>
</dbReference>
<dbReference type="Gene3D" id="3.90.550.10">
    <property type="entry name" value="Spore Coat Polysaccharide Biosynthesis Protein SpsA, Chain A"/>
    <property type="match status" value="1"/>
</dbReference>
<dbReference type="GO" id="GO:0005794">
    <property type="term" value="C:Golgi apparatus"/>
    <property type="evidence" value="ECO:0007669"/>
    <property type="project" value="TreeGrafter"/>
</dbReference>
<dbReference type="PANTHER" id="PTHR11675">
    <property type="entry name" value="N-ACETYLGALACTOSAMINYLTRANSFERASE"/>
    <property type="match status" value="1"/>
</dbReference>
<dbReference type="PANTHER" id="PTHR11675:SF63">
    <property type="entry name" value="POLYPEPTIDE N-ACETYLGALACTOSAMINYLTRANSFERASE"/>
    <property type="match status" value="1"/>
</dbReference>
<evidence type="ECO:0000256" key="1">
    <source>
        <dbReference type="ARBA" id="ARBA00023157"/>
    </source>
</evidence>
<keyword evidence="1" id="KW-1015">Disulfide bond</keyword>
<dbReference type="GO" id="GO:0005112">
    <property type="term" value="F:Notch binding"/>
    <property type="evidence" value="ECO:0007669"/>
    <property type="project" value="TreeGrafter"/>
</dbReference>
<dbReference type="AlphaFoldDB" id="A0A914V9C5"/>
<evidence type="ECO:0000313" key="2">
    <source>
        <dbReference type="Proteomes" id="UP000887566"/>
    </source>
</evidence>
<accession>A0A914V9C5</accession>
<dbReference type="GO" id="GO:0004653">
    <property type="term" value="F:polypeptide N-acetylgalactosaminyltransferase activity"/>
    <property type="evidence" value="ECO:0007669"/>
    <property type="project" value="TreeGrafter"/>
</dbReference>
<organism evidence="2 3">
    <name type="scientific">Plectus sambesii</name>
    <dbReference type="NCBI Taxonomy" id="2011161"/>
    <lineage>
        <taxon>Eukaryota</taxon>
        <taxon>Metazoa</taxon>
        <taxon>Ecdysozoa</taxon>
        <taxon>Nematoda</taxon>
        <taxon>Chromadorea</taxon>
        <taxon>Plectida</taxon>
        <taxon>Plectina</taxon>
        <taxon>Plectoidea</taxon>
        <taxon>Plectidae</taxon>
        <taxon>Plectus</taxon>
    </lineage>
</organism>
<dbReference type="WBParaSite" id="PSAMB.scaffold17037size1209.g37123.t1">
    <property type="protein sequence ID" value="PSAMB.scaffold17037size1209.g37123.t1"/>
    <property type="gene ID" value="PSAMB.scaffold17037size1209.g37123"/>
</dbReference>
<reference evidence="3" key="1">
    <citation type="submission" date="2022-11" db="UniProtKB">
        <authorList>
            <consortium name="WormBaseParasite"/>
        </authorList>
    </citation>
    <scope>IDENTIFICATION</scope>
</reference>
<keyword evidence="2" id="KW-1185">Reference proteome</keyword>